<evidence type="ECO:0000313" key="3">
    <source>
        <dbReference type="Proteomes" id="UP000031338"/>
    </source>
</evidence>
<organism evidence="2 3">
    <name type="scientific">Novosphingobium subterraneum</name>
    <dbReference type="NCBI Taxonomy" id="48936"/>
    <lineage>
        <taxon>Bacteria</taxon>
        <taxon>Pseudomonadati</taxon>
        <taxon>Pseudomonadota</taxon>
        <taxon>Alphaproteobacteria</taxon>
        <taxon>Sphingomonadales</taxon>
        <taxon>Sphingomonadaceae</taxon>
        <taxon>Novosphingobium</taxon>
    </lineage>
</organism>
<dbReference type="AlphaFoldDB" id="A0A0B8ZCX3"/>
<evidence type="ECO:0000313" key="2">
    <source>
        <dbReference type="EMBL" id="KHS44040.1"/>
    </source>
</evidence>
<dbReference type="RefSeq" id="WP_039336631.1">
    <property type="nucleotide sequence ID" value="NZ_JRVC01000019.1"/>
</dbReference>
<dbReference type="PATRIC" id="fig|48936.3.peg.3467"/>
<protein>
    <submittedName>
        <fullName evidence="2">Membrane-anchored protein</fullName>
    </submittedName>
</protein>
<proteinExistence type="predicted"/>
<dbReference type="Pfam" id="PF11902">
    <property type="entry name" value="DUF3422"/>
    <property type="match status" value="1"/>
</dbReference>
<dbReference type="STRING" id="48936.NJ75_03442"/>
<dbReference type="InterPro" id="IPR021830">
    <property type="entry name" value="DUF3422"/>
</dbReference>
<evidence type="ECO:0000256" key="1">
    <source>
        <dbReference type="SAM" id="Phobius"/>
    </source>
</evidence>
<gene>
    <name evidence="2" type="ORF">NJ75_03442</name>
</gene>
<feature type="transmembrane region" description="Helical" evidence="1">
    <location>
        <begin position="358"/>
        <end position="381"/>
    </location>
</feature>
<accession>A0A0B8ZCX3</accession>
<name>A0A0B8ZCX3_9SPHN</name>
<keyword evidence="1" id="KW-0472">Membrane</keyword>
<dbReference type="Proteomes" id="UP000031338">
    <property type="component" value="Unassembled WGS sequence"/>
</dbReference>
<feature type="transmembrane region" description="Helical" evidence="1">
    <location>
        <begin position="393"/>
        <end position="410"/>
    </location>
</feature>
<comment type="caution">
    <text evidence="2">The sequence shown here is derived from an EMBL/GenBank/DDBJ whole genome shotgun (WGS) entry which is preliminary data.</text>
</comment>
<sequence length="424" mass="47788">MRDHDLRSRAVGEMHLRRWPPLPVPCHIVQWVLAIDDSERADELSAIEALTASNDSVGNPTHREGRINQRVTFTWERQSEGSSLTLFCAPCDDEGFLEPTTDVELSAAIAWARTLPGQIVRSTRVWLAQTDADVERVLDRHPINRDELVSSTLGGGIRIWSDFRLKDDGFGRLLAAANGIDRRDLTRQIQRLQELGNYRNKALLGLPVARECWPKLDAAEERLSDLANRIADSDARDDSLLEELSRLALDLASVATAISFRMDATRAYGQIVEERLEQLDVRPVGGYASLVDFTQRRFRPAMNTCIATSERIERIGERTEQLTSLLRARIDTRIENQNAELLRSMEQSISMQARLQQLVEGLSAVALSYYVLGLIKYALYAVPDSALGVSDEFVIGLLVLPMVLGVWWTMHTLKDRLIKTSDQR</sequence>
<keyword evidence="1" id="KW-1133">Transmembrane helix</keyword>
<reference evidence="2 3" key="1">
    <citation type="submission" date="2014-10" db="EMBL/GenBank/DDBJ databases">
        <title>Draft genome sequence of Novosphingobium subterraneum DSM 12447.</title>
        <authorList>
            <person name="Gan H.M."/>
            <person name="Gan H.Y."/>
            <person name="Savka M.A."/>
        </authorList>
    </citation>
    <scope>NUCLEOTIDE SEQUENCE [LARGE SCALE GENOMIC DNA]</scope>
    <source>
        <strain evidence="2 3">DSM 12447</strain>
    </source>
</reference>
<dbReference type="EMBL" id="JRVC01000019">
    <property type="protein sequence ID" value="KHS44040.1"/>
    <property type="molecule type" value="Genomic_DNA"/>
</dbReference>
<keyword evidence="3" id="KW-1185">Reference proteome</keyword>
<keyword evidence="1" id="KW-0812">Transmembrane</keyword>